<protein>
    <submittedName>
        <fullName evidence="1">17117_t:CDS:1</fullName>
    </submittedName>
</protein>
<sequence>KWESQDSAEKKEAKTLNPFFVYLDADACNILLQSDLVGVPNSHFVVTKKFSKKKLIFSL</sequence>
<accession>A0A9N9NWK7</accession>
<evidence type="ECO:0000313" key="2">
    <source>
        <dbReference type="Proteomes" id="UP000789342"/>
    </source>
</evidence>
<proteinExistence type="predicted"/>
<comment type="caution">
    <text evidence="1">The sequence shown here is derived from an EMBL/GenBank/DDBJ whole genome shotgun (WGS) entry which is preliminary data.</text>
</comment>
<name>A0A9N9NWK7_9GLOM</name>
<dbReference type="Proteomes" id="UP000789342">
    <property type="component" value="Unassembled WGS sequence"/>
</dbReference>
<reference evidence="1" key="1">
    <citation type="submission" date="2021-06" db="EMBL/GenBank/DDBJ databases">
        <authorList>
            <person name="Kallberg Y."/>
            <person name="Tangrot J."/>
            <person name="Rosling A."/>
        </authorList>
    </citation>
    <scope>NUCLEOTIDE SEQUENCE</scope>
    <source>
        <strain evidence="1">CL551</strain>
    </source>
</reference>
<evidence type="ECO:0000313" key="1">
    <source>
        <dbReference type="EMBL" id="CAG8779411.1"/>
    </source>
</evidence>
<dbReference type="EMBL" id="CAJVPV010051481">
    <property type="protein sequence ID" value="CAG8779411.1"/>
    <property type="molecule type" value="Genomic_DNA"/>
</dbReference>
<keyword evidence="2" id="KW-1185">Reference proteome</keyword>
<organism evidence="1 2">
    <name type="scientific">Acaulospora morrowiae</name>
    <dbReference type="NCBI Taxonomy" id="94023"/>
    <lineage>
        <taxon>Eukaryota</taxon>
        <taxon>Fungi</taxon>
        <taxon>Fungi incertae sedis</taxon>
        <taxon>Mucoromycota</taxon>
        <taxon>Glomeromycotina</taxon>
        <taxon>Glomeromycetes</taxon>
        <taxon>Diversisporales</taxon>
        <taxon>Acaulosporaceae</taxon>
        <taxon>Acaulospora</taxon>
    </lineage>
</organism>
<feature type="non-terminal residue" evidence="1">
    <location>
        <position position="59"/>
    </location>
</feature>
<dbReference type="AlphaFoldDB" id="A0A9N9NWK7"/>
<feature type="non-terminal residue" evidence="1">
    <location>
        <position position="1"/>
    </location>
</feature>
<gene>
    <name evidence="1" type="ORF">AMORRO_LOCUS17198</name>
</gene>